<feature type="transmembrane region" description="Helical" evidence="1">
    <location>
        <begin position="102"/>
        <end position="121"/>
    </location>
</feature>
<name>B1W2T5_STRGG</name>
<feature type="transmembrane region" description="Helical" evidence="1">
    <location>
        <begin position="23"/>
        <end position="49"/>
    </location>
</feature>
<keyword evidence="1" id="KW-0472">Membrane</keyword>
<dbReference type="HOGENOM" id="CLU_112484_0_0_11"/>
<dbReference type="eggNOG" id="ENOG50341UY">
    <property type="taxonomic scope" value="Bacteria"/>
</dbReference>
<dbReference type="Proteomes" id="UP000001685">
    <property type="component" value="Chromosome"/>
</dbReference>
<gene>
    <name evidence="2" type="ordered locus">SGR_2620</name>
</gene>
<dbReference type="AlphaFoldDB" id="B1W2T5"/>
<feature type="transmembrane region" description="Helical" evidence="1">
    <location>
        <begin position="69"/>
        <end position="90"/>
    </location>
</feature>
<evidence type="ECO:0000313" key="2">
    <source>
        <dbReference type="EMBL" id="BAG19449.1"/>
    </source>
</evidence>
<evidence type="ECO:0000313" key="3">
    <source>
        <dbReference type="Proteomes" id="UP000001685"/>
    </source>
</evidence>
<sequence>MSRVRATHVLQVTGGGSVMRRPVAIVTGLVLFGEAVGIVLINAVLATVAENQNMSLAGLDPDAMSTGTWVMGGVFGLLLVLCGLIALLAGVRDRALGRFGRITLIGCSVVHGVLGAVTVGLVGWGAFAFMMLVLALLVLTLLAYGPEPRAGEGVGDGAGPAEARAV</sequence>
<dbReference type="KEGG" id="sgr:SGR_2620"/>
<dbReference type="EMBL" id="AP009493">
    <property type="protein sequence ID" value="BAG19449.1"/>
    <property type="molecule type" value="Genomic_DNA"/>
</dbReference>
<reference evidence="3" key="1">
    <citation type="journal article" date="2008" name="J. Bacteriol.">
        <title>Genome sequence of the streptomycin-producing microorganism Streptomyces griseus IFO 13350.</title>
        <authorList>
            <person name="Ohnishi Y."/>
            <person name="Ishikawa J."/>
            <person name="Hara H."/>
            <person name="Suzuki H."/>
            <person name="Ikenoya M."/>
            <person name="Ikeda H."/>
            <person name="Yamashita A."/>
            <person name="Hattori M."/>
            <person name="Horinouchi S."/>
        </authorList>
    </citation>
    <scope>NUCLEOTIDE SEQUENCE [LARGE SCALE GENOMIC DNA]</scope>
    <source>
        <strain evidence="3">JCM 4626 / NBRC 13350</strain>
    </source>
</reference>
<keyword evidence="1" id="KW-0812">Transmembrane</keyword>
<accession>B1W2T5</accession>
<organism evidence="2 3">
    <name type="scientific">Streptomyces griseus subsp. griseus (strain JCM 4626 / CBS 651.72 / NBRC 13350 / KCC S-0626 / ISP 5235)</name>
    <dbReference type="NCBI Taxonomy" id="455632"/>
    <lineage>
        <taxon>Bacteria</taxon>
        <taxon>Bacillati</taxon>
        <taxon>Actinomycetota</taxon>
        <taxon>Actinomycetes</taxon>
        <taxon>Kitasatosporales</taxon>
        <taxon>Streptomycetaceae</taxon>
        <taxon>Streptomyces</taxon>
    </lineage>
</organism>
<evidence type="ECO:0000256" key="1">
    <source>
        <dbReference type="SAM" id="Phobius"/>
    </source>
</evidence>
<protein>
    <submittedName>
        <fullName evidence="2">Integral membrane protein</fullName>
    </submittedName>
</protein>
<proteinExistence type="predicted"/>
<keyword evidence="1" id="KW-1133">Transmembrane helix</keyword>
<feature type="transmembrane region" description="Helical" evidence="1">
    <location>
        <begin position="127"/>
        <end position="144"/>
    </location>
</feature>